<evidence type="ECO:0000256" key="1">
    <source>
        <dbReference type="SAM" id="MobiDB-lite"/>
    </source>
</evidence>
<dbReference type="AlphaFoldDB" id="A0A4Z2EG41"/>
<reference evidence="2 3" key="1">
    <citation type="submission" date="2019-03" db="EMBL/GenBank/DDBJ databases">
        <title>First draft genome of Liparis tanakae, snailfish: a comprehensive survey of snailfish specific genes.</title>
        <authorList>
            <person name="Kim W."/>
            <person name="Song I."/>
            <person name="Jeong J.-H."/>
            <person name="Kim D."/>
            <person name="Kim S."/>
            <person name="Ryu S."/>
            <person name="Song J.Y."/>
            <person name="Lee S.K."/>
        </authorList>
    </citation>
    <scope>NUCLEOTIDE SEQUENCE [LARGE SCALE GENOMIC DNA]</scope>
    <source>
        <tissue evidence="2">Muscle</tissue>
    </source>
</reference>
<sequence length="83" mass="9196">MVRAALNTSYLHLRVGVATVMKCVARGELPDFLLTFLWSVAAWESLPSPPKQIPLFISTAQRSRHEGQQMSQLTQITSGKLGK</sequence>
<evidence type="ECO:0000313" key="2">
    <source>
        <dbReference type="EMBL" id="TNN27282.1"/>
    </source>
</evidence>
<dbReference type="Proteomes" id="UP000314294">
    <property type="component" value="Unassembled WGS sequence"/>
</dbReference>
<feature type="compositionally biased region" description="Polar residues" evidence="1">
    <location>
        <begin position="68"/>
        <end position="83"/>
    </location>
</feature>
<protein>
    <submittedName>
        <fullName evidence="2">Uncharacterized protein</fullName>
    </submittedName>
</protein>
<gene>
    <name evidence="2" type="ORF">EYF80_062573</name>
</gene>
<accession>A0A4Z2EG41</accession>
<evidence type="ECO:0000313" key="3">
    <source>
        <dbReference type="Proteomes" id="UP000314294"/>
    </source>
</evidence>
<organism evidence="2 3">
    <name type="scientific">Liparis tanakae</name>
    <name type="common">Tanaka's snailfish</name>
    <dbReference type="NCBI Taxonomy" id="230148"/>
    <lineage>
        <taxon>Eukaryota</taxon>
        <taxon>Metazoa</taxon>
        <taxon>Chordata</taxon>
        <taxon>Craniata</taxon>
        <taxon>Vertebrata</taxon>
        <taxon>Euteleostomi</taxon>
        <taxon>Actinopterygii</taxon>
        <taxon>Neopterygii</taxon>
        <taxon>Teleostei</taxon>
        <taxon>Neoteleostei</taxon>
        <taxon>Acanthomorphata</taxon>
        <taxon>Eupercaria</taxon>
        <taxon>Perciformes</taxon>
        <taxon>Cottioidei</taxon>
        <taxon>Cottales</taxon>
        <taxon>Liparidae</taxon>
        <taxon>Liparis</taxon>
    </lineage>
</organism>
<comment type="caution">
    <text evidence="2">The sequence shown here is derived from an EMBL/GenBank/DDBJ whole genome shotgun (WGS) entry which is preliminary data.</text>
</comment>
<dbReference type="EMBL" id="SRLO01008560">
    <property type="protein sequence ID" value="TNN27282.1"/>
    <property type="molecule type" value="Genomic_DNA"/>
</dbReference>
<feature type="region of interest" description="Disordered" evidence="1">
    <location>
        <begin position="64"/>
        <end position="83"/>
    </location>
</feature>
<proteinExistence type="predicted"/>
<keyword evidence="3" id="KW-1185">Reference proteome</keyword>
<name>A0A4Z2EG41_9TELE</name>